<evidence type="ECO:0000256" key="3">
    <source>
        <dbReference type="ARBA" id="ARBA00022490"/>
    </source>
</evidence>
<name>A0AAE4VMD3_9RICK</name>
<dbReference type="CDD" id="cd14275">
    <property type="entry name" value="UBA_EF-Ts"/>
    <property type="match status" value="1"/>
</dbReference>
<comment type="caution">
    <text evidence="8">The sequence shown here is derived from an EMBL/GenBank/DDBJ whole genome shotgun (WGS) entry which is preliminary data.</text>
</comment>
<comment type="subcellular location">
    <subcellularLocation>
        <location evidence="6">Cytoplasm</location>
    </subcellularLocation>
</comment>
<evidence type="ECO:0000256" key="6">
    <source>
        <dbReference type="HAMAP-Rule" id="MF_00050"/>
    </source>
</evidence>
<feature type="region of interest" description="Involved in Mg(2+) ion dislocation from EF-Tu" evidence="6">
    <location>
        <begin position="83"/>
        <end position="86"/>
    </location>
</feature>
<dbReference type="InterPro" id="IPR014039">
    <property type="entry name" value="Transl_elong_EFTs/EF1B_dimer"/>
</dbReference>
<dbReference type="Proteomes" id="UP001289135">
    <property type="component" value="Unassembled WGS sequence"/>
</dbReference>
<evidence type="ECO:0000313" key="9">
    <source>
        <dbReference type="Proteomes" id="UP001289135"/>
    </source>
</evidence>
<gene>
    <name evidence="6" type="primary">tsf</name>
    <name evidence="8" type="ORF">Lyticum_00823</name>
</gene>
<dbReference type="HAMAP" id="MF_00050">
    <property type="entry name" value="EF_Ts"/>
    <property type="match status" value="1"/>
</dbReference>
<keyword evidence="3 6" id="KW-0963">Cytoplasm</keyword>
<dbReference type="GO" id="GO:0003746">
    <property type="term" value="F:translation elongation factor activity"/>
    <property type="evidence" value="ECO:0007669"/>
    <property type="project" value="UniProtKB-UniRule"/>
</dbReference>
<dbReference type="AlphaFoldDB" id="A0AAE4VMD3"/>
<protein>
    <recommendedName>
        <fullName evidence="2 6">Elongation factor Ts</fullName>
        <shortName evidence="6">EF-Ts</shortName>
    </recommendedName>
</protein>
<dbReference type="InterPro" id="IPR009060">
    <property type="entry name" value="UBA-like_sf"/>
</dbReference>
<dbReference type="GO" id="GO:0005737">
    <property type="term" value="C:cytoplasm"/>
    <property type="evidence" value="ECO:0007669"/>
    <property type="project" value="UniProtKB-SubCell"/>
</dbReference>
<feature type="domain" description="Translation elongation factor EFTs/EF1B dimerisation" evidence="7">
    <location>
        <begin position="74"/>
        <end position="225"/>
    </location>
</feature>
<comment type="function">
    <text evidence="6">Associates with the EF-Tu.GDP complex and induces the exchange of GDP to GTP. It remains bound to the aminoacyl-tRNA.EF-Tu.GTP complex up to the GTP hydrolysis stage on the ribosome.</text>
</comment>
<sequence length="270" mass="30167">MSEKIDLKLVKELRDQTQAPISKCKEALESCSGDISKAKNWLRERAMVYAAKKSDRATENGSSVLVFNENKNKAAIIVLRCETDFVAKNEQFTQLAVHIANEIVNKFSDCQLNSEQFGNVIINMNDNNTDNNMSVLDVIKQHIGIMGENIIPVSASVMSKNNDEIFESYVHNSYVPRISGKRAAVVKIKSNDNTNPIIQKLARDMVVHIVVAAPKFLSFDQIKDKEEHEDSVLLEQKYAMDGSTKISSMIEEAGYDAKITGFIFASVDNN</sequence>
<dbReference type="Gene3D" id="3.30.479.20">
    <property type="entry name" value="Elongation factor Ts, dimerisation domain"/>
    <property type="match status" value="2"/>
</dbReference>
<dbReference type="PANTHER" id="PTHR11741">
    <property type="entry name" value="ELONGATION FACTOR TS"/>
    <property type="match status" value="1"/>
</dbReference>
<proteinExistence type="inferred from homology"/>
<dbReference type="InterPro" id="IPR036402">
    <property type="entry name" value="EF-Ts_dimer_sf"/>
</dbReference>
<evidence type="ECO:0000256" key="2">
    <source>
        <dbReference type="ARBA" id="ARBA00016956"/>
    </source>
</evidence>
<dbReference type="PANTHER" id="PTHR11741:SF0">
    <property type="entry name" value="ELONGATION FACTOR TS, MITOCHONDRIAL"/>
    <property type="match status" value="1"/>
</dbReference>
<dbReference type="NCBIfam" id="TIGR00116">
    <property type="entry name" value="tsf"/>
    <property type="match status" value="1"/>
</dbReference>
<keyword evidence="5 6" id="KW-0648">Protein biosynthesis</keyword>
<dbReference type="EMBL" id="JARGYU010000004">
    <property type="protein sequence ID" value="MDZ5761636.1"/>
    <property type="molecule type" value="Genomic_DNA"/>
</dbReference>
<reference evidence="8" key="1">
    <citation type="submission" date="2023-02" db="EMBL/GenBank/DDBJ databases">
        <title>Host association and intracellularity evolved multiple times independently in the Rickettsiales.</title>
        <authorList>
            <person name="Castelli M."/>
            <person name="Nardi T."/>
            <person name="Gammuto L."/>
            <person name="Bellinzona G."/>
            <person name="Sabaneyeva E."/>
            <person name="Potekhin A."/>
            <person name="Serra V."/>
            <person name="Petroni G."/>
            <person name="Sassera D."/>
        </authorList>
    </citation>
    <scope>NUCLEOTIDE SEQUENCE</scope>
    <source>
        <strain evidence="8">USBL-36I1</strain>
    </source>
</reference>
<dbReference type="SUPFAM" id="SSF46934">
    <property type="entry name" value="UBA-like"/>
    <property type="match status" value="1"/>
</dbReference>
<evidence type="ECO:0000313" key="8">
    <source>
        <dbReference type="EMBL" id="MDZ5761636.1"/>
    </source>
</evidence>
<evidence type="ECO:0000256" key="1">
    <source>
        <dbReference type="ARBA" id="ARBA00005532"/>
    </source>
</evidence>
<keyword evidence="9" id="KW-1185">Reference proteome</keyword>
<accession>A0AAE4VMD3</accession>
<organism evidence="8 9">
    <name type="scientific">Lyticum sinuosum</name>
    <dbReference type="NCBI Taxonomy" id="1332059"/>
    <lineage>
        <taxon>Bacteria</taxon>
        <taxon>Pseudomonadati</taxon>
        <taxon>Pseudomonadota</taxon>
        <taxon>Alphaproteobacteria</taxon>
        <taxon>Rickettsiales</taxon>
        <taxon>Lyticum</taxon>
    </lineage>
</organism>
<evidence type="ECO:0000256" key="4">
    <source>
        <dbReference type="ARBA" id="ARBA00022768"/>
    </source>
</evidence>
<dbReference type="FunFam" id="1.10.8.10:FF:000001">
    <property type="entry name" value="Elongation factor Ts"/>
    <property type="match status" value="1"/>
</dbReference>
<dbReference type="Gene3D" id="1.10.8.10">
    <property type="entry name" value="DNA helicase RuvA subunit, C-terminal domain"/>
    <property type="match status" value="1"/>
</dbReference>
<evidence type="ECO:0000259" key="7">
    <source>
        <dbReference type="Pfam" id="PF00889"/>
    </source>
</evidence>
<evidence type="ECO:0000256" key="5">
    <source>
        <dbReference type="ARBA" id="ARBA00022917"/>
    </source>
</evidence>
<keyword evidence="4 6" id="KW-0251">Elongation factor</keyword>
<dbReference type="RefSeq" id="WP_322499056.1">
    <property type="nucleotide sequence ID" value="NZ_JARGYU010000004.1"/>
</dbReference>
<dbReference type="Pfam" id="PF00889">
    <property type="entry name" value="EF_TS"/>
    <property type="match status" value="1"/>
</dbReference>
<dbReference type="SUPFAM" id="SSF54713">
    <property type="entry name" value="Elongation factor Ts (EF-Ts), dimerisation domain"/>
    <property type="match status" value="2"/>
</dbReference>
<comment type="similarity">
    <text evidence="1 6">Belongs to the EF-Ts family.</text>
</comment>
<dbReference type="InterPro" id="IPR001816">
    <property type="entry name" value="Transl_elong_EFTs/EF1B"/>
</dbReference>